<feature type="transmembrane region" description="Helical" evidence="2">
    <location>
        <begin position="18"/>
        <end position="40"/>
    </location>
</feature>
<dbReference type="InterPro" id="IPR007844">
    <property type="entry name" value="AsmA"/>
</dbReference>
<feature type="domain" description="AsmA" evidence="3">
    <location>
        <begin position="15"/>
        <end position="148"/>
    </location>
</feature>
<accession>A0A3A4NCK7</accession>
<dbReference type="PANTHER" id="PTHR30441:SF4">
    <property type="entry name" value="PROTEIN ASMA"/>
    <property type="match status" value="1"/>
</dbReference>
<proteinExistence type="predicted"/>
<dbReference type="InterPro" id="IPR052894">
    <property type="entry name" value="AsmA-related"/>
</dbReference>
<evidence type="ECO:0000256" key="1">
    <source>
        <dbReference type="SAM" id="MobiDB-lite"/>
    </source>
</evidence>
<evidence type="ECO:0000256" key="2">
    <source>
        <dbReference type="SAM" id="Phobius"/>
    </source>
</evidence>
<evidence type="ECO:0000259" key="3">
    <source>
        <dbReference type="Pfam" id="PF05170"/>
    </source>
</evidence>
<keyword evidence="2" id="KW-0472">Membrane</keyword>
<evidence type="ECO:0000313" key="4">
    <source>
        <dbReference type="EMBL" id="RJP17222.1"/>
    </source>
</evidence>
<keyword evidence="2" id="KW-1133">Transmembrane helix</keyword>
<feature type="region of interest" description="Disordered" evidence="1">
    <location>
        <begin position="851"/>
        <end position="903"/>
    </location>
</feature>
<sequence>MTPPDDGQDDGKRRVFRIIFAIFLSILLLVILFIALLLFFPREQIRKYIQNQLARRLDNQVEIYGLRIDYFSPAKLVMSQVVITDPETSLQEFRAREVVLHINPLNFFRDENPITRIELGSPLVNLRRTEGGAWNFEKMVEPQSQEEEPGAEVTLGPIFIRNGIIQIFERDRDMLLAIKGIVATVRLRRGQVLIDAASLYLPPLRADFVGTISNLQAPRPTIDLQVSGTALKEGPLSELGGVALEEKAQVAAFSAEGKGPLDNVRMTGTYAFDRSVTRGIPTEGTLAGVLEADAGTFRVDSVIVNFGNSRGSLSGTATNLWSDERSAEFSGETLIVPEPLFTALDESLAYRLEPDGVVEGEISVRATKQEVVFRTDLNLERAGFTIPNVLRKDIQAPGSLSTAGRYSFGQALSVDEFELTMGDSSVSGKGSLGSEKAPWAEATFEAADFPLRLLDRLPAVAFPEGEMTFDATISKEAQTVREVQYRGDVTLRNAELTAGPLKEPITGLNAQLRVADQEVGVQNAQFSFAQSPYNLDVELTDFSSPTIRGTLRTQRMDIEKIMAAIETEDTREGEPRAPLLQDIALNLVIEADSVYTRGIETGALSTTLTSPEESLVLDPFSVIIFSGELRGILEFTPSPQQVLWKANLEARDMKIAEMLDQFDVIAGQMTGSLDAKVTVQGVAGNNEQTLSSLKGDIEATARGGKVEQSPVLTTIINFTQIPLGTVLIPGLREIVVANTVINLFRTGGRSLDITSVAYTTIEGDFVLAEGTAQVDDFRFHGGIIDLIATGEIDYISKTVDLRVSATPLGALTSVMAEIPLIGGILKGAKEAVISTDFAVTGPISSPEVNPMFIGGGARDEAPPPAPEEEAEPETVPPAAEEAEIPPEDQLPAPEGIRLPEEAY</sequence>
<protein>
    <submittedName>
        <fullName evidence="4">AsmA family protein</fullName>
    </submittedName>
</protein>
<name>A0A3A4NCK7_ABYX5</name>
<dbReference type="PANTHER" id="PTHR30441">
    <property type="entry name" value="DUF748 DOMAIN-CONTAINING PROTEIN"/>
    <property type="match status" value="1"/>
</dbReference>
<dbReference type="Proteomes" id="UP000265882">
    <property type="component" value="Unassembled WGS sequence"/>
</dbReference>
<reference evidence="4 5" key="1">
    <citation type="journal article" date="2017" name="ISME J.">
        <title>Energy and carbon metabolisms in a deep terrestrial subsurface fluid microbial community.</title>
        <authorList>
            <person name="Momper L."/>
            <person name="Jungbluth S.P."/>
            <person name="Lee M.D."/>
            <person name="Amend J.P."/>
        </authorList>
    </citation>
    <scope>NUCLEOTIDE SEQUENCE [LARGE SCALE GENOMIC DNA]</scope>
    <source>
        <strain evidence="4">SURF_5</strain>
    </source>
</reference>
<dbReference type="GO" id="GO:0090313">
    <property type="term" value="P:regulation of protein targeting to membrane"/>
    <property type="evidence" value="ECO:0007669"/>
    <property type="project" value="TreeGrafter"/>
</dbReference>
<dbReference type="GO" id="GO:0005886">
    <property type="term" value="C:plasma membrane"/>
    <property type="evidence" value="ECO:0007669"/>
    <property type="project" value="TreeGrafter"/>
</dbReference>
<gene>
    <name evidence="4" type="ORF">C4520_17110</name>
</gene>
<keyword evidence="2" id="KW-0812">Transmembrane</keyword>
<dbReference type="Pfam" id="PF05170">
    <property type="entry name" value="AsmA"/>
    <property type="match status" value="1"/>
</dbReference>
<comment type="caution">
    <text evidence="4">The sequence shown here is derived from an EMBL/GenBank/DDBJ whole genome shotgun (WGS) entry which is preliminary data.</text>
</comment>
<dbReference type="AlphaFoldDB" id="A0A3A4NCK7"/>
<evidence type="ECO:0000313" key="5">
    <source>
        <dbReference type="Proteomes" id="UP000265882"/>
    </source>
</evidence>
<organism evidence="4 5">
    <name type="scientific">Abyssobacteria bacterium (strain SURF_5)</name>
    <dbReference type="NCBI Taxonomy" id="2093360"/>
    <lineage>
        <taxon>Bacteria</taxon>
        <taxon>Pseudomonadati</taxon>
        <taxon>Candidatus Hydrogenedentota</taxon>
        <taxon>Candidatus Abyssobacteria</taxon>
    </lineage>
</organism>
<dbReference type="EMBL" id="QZKU01000117">
    <property type="protein sequence ID" value="RJP17222.1"/>
    <property type="molecule type" value="Genomic_DNA"/>
</dbReference>